<proteinExistence type="inferred from homology"/>
<comment type="similarity">
    <text evidence="1">Belongs to the ARG7 family.</text>
</comment>
<dbReference type="AlphaFoldDB" id="A0AAQ3T2S9"/>
<evidence type="ECO:0000256" key="1">
    <source>
        <dbReference type="ARBA" id="ARBA00006974"/>
    </source>
</evidence>
<gene>
    <name evidence="2" type="ORF">U9M48_015073</name>
</gene>
<dbReference type="Proteomes" id="UP001341281">
    <property type="component" value="Chromosome 03"/>
</dbReference>
<dbReference type="EMBL" id="CP144747">
    <property type="protein sequence ID" value="WVZ65759.1"/>
    <property type="molecule type" value="Genomic_DNA"/>
</dbReference>
<sequence>MDPAAPPVDRFPVAGAVASGLALVRLMDQAVGGALLHAPPPALLKCWHGITTELRNAFSTSSDAFLRSKHIIYSTTAAVQGRVILPLPVKPNSSSAILNSSGKAVELRYANGISNLLPSAVYTLTNAITTSSDASLLSKHITYSIMAASQGNVILPSSPANPNSSCDMLRSTPKIAVPRYASGTSNRLPSAEYTTQWPLLATDEVLHDDPSASFAGRQGLAMELRNALSTSLETSLLSRSITYSIAAASQGSVILPPSPANPNSSCDMLRSSLKTVVLRYTTGTSNRLPSAEYTTAKRIAHLAKKWRRTAVMGRKRLTWGMAKEVDERCASVAGKGHCAMYTSDGRRFDVPLAYLGTPIFSELLWMSQEEFGFRGQWTDHASL</sequence>
<dbReference type="GO" id="GO:0009733">
    <property type="term" value="P:response to auxin"/>
    <property type="evidence" value="ECO:0007669"/>
    <property type="project" value="InterPro"/>
</dbReference>
<evidence type="ECO:0000313" key="2">
    <source>
        <dbReference type="EMBL" id="WVZ65759.1"/>
    </source>
</evidence>
<protein>
    <submittedName>
        <fullName evidence="2">Uncharacterized protein</fullName>
    </submittedName>
</protein>
<keyword evidence="3" id="KW-1185">Reference proteome</keyword>
<dbReference type="Pfam" id="PF02519">
    <property type="entry name" value="Auxin_inducible"/>
    <property type="match status" value="1"/>
</dbReference>
<dbReference type="PANTHER" id="PTHR31175:SF120">
    <property type="entry name" value="OS09G0547100 PROTEIN"/>
    <property type="match status" value="1"/>
</dbReference>
<dbReference type="PANTHER" id="PTHR31175">
    <property type="entry name" value="AUXIN-RESPONSIVE FAMILY PROTEIN"/>
    <property type="match status" value="1"/>
</dbReference>
<evidence type="ECO:0000313" key="3">
    <source>
        <dbReference type="Proteomes" id="UP001341281"/>
    </source>
</evidence>
<accession>A0AAQ3T2S9</accession>
<reference evidence="2 3" key="1">
    <citation type="submission" date="2024-02" db="EMBL/GenBank/DDBJ databases">
        <title>High-quality chromosome-scale genome assembly of Pensacola bahiagrass (Paspalum notatum Flugge var. saurae).</title>
        <authorList>
            <person name="Vega J.M."/>
            <person name="Podio M."/>
            <person name="Orjuela J."/>
            <person name="Siena L.A."/>
            <person name="Pessino S.C."/>
            <person name="Combes M.C."/>
            <person name="Mariac C."/>
            <person name="Albertini E."/>
            <person name="Pupilli F."/>
            <person name="Ortiz J.P.A."/>
            <person name="Leblanc O."/>
        </authorList>
    </citation>
    <scope>NUCLEOTIDE SEQUENCE [LARGE SCALE GENOMIC DNA]</scope>
    <source>
        <strain evidence="2">R1</strain>
        <tissue evidence="2">Leaf</tissue>
    </source>
</reference>
<organism evidence="2 3">
    <name type="scientific">Paspalum notatum var. saurae</name>
    <dbReference type="NCBI Taxonomy" id="547442"/>
    <lineage>
        <taxon>Eukaryota</taxon>
        <taxon>Viridiplantae</taxon>
        <taxon>Streptophyta</taxon>
        <taxon>Embryophyta</taxon>
        <taxon>Tracheophyta</taxon>
        <taxon>Spermatophyta</taxon>
        <taxon>Magnoliopsida</taxon>
        <taxon>Liliopsida</taxon>
        <taxon>Poales</taxon>
        <taxon>Poaceae</taxon>
        <taxon>PACMAD clade</taxon>
        <taxon>Panicoideae</taxon>
        <taxon>Andropogonodae</taxon>
        <taxon>Paspaleae</taxon>
        <taxon>Paspalinae</taxon>
        <taxon>Paspalum</taxon>
    </lineage>
</organism>
<dbReference type="InterPro" id="IPR003676">
    <property type="entry name" value="SAUR_fam"/>
</dbReference>
<name>A0AAQ3T2S9_PASNO</name>